<dbReference type="InterPro" id="IPR016032">
    <property type="entry name" value="Sig_transdc_resp-reg_C-effctor"/>
</dbReference>
<dbReference type="Proteomes" id="UP000031843">
    <property type="component" value="Chromosome secondary"/>
</dbReference>
<dbReference type="KEGG" id="cbw:RR42_s2350"/>
<dbReference type="RefSeq" id="WP_043355906.1">
    <property type="nucleotide sequence ID" value="NZ_CP010537.1"/>
</dbReference>
<dbReference type="EMBL" id="CP010537">
    <property type="protein sequence ID" value="AJG23932.1"/>
    <property type="molecule type" value="Genomic_DNA"/>
</dbReference>
<protein>
    <recommendedName>
        <fullName evidence="1">HTH luxR-type domain-containing protein</fullName>
    </recommendedName>
</protein>
<sequence>MLMEASHSQEPAHCDAPVSLSLADFSTLLGKVYQGPMEQVPWSKALELIRTHLRANYVTLILRSPASDRPGLMVNASEEGGTTLPGEAMYNNYYYALDPFVGLPADRVVTIDDQLGTGVWCNSELYQQFLKPLGIRYLLGADIRTDDGVECRFRVCRNADAPDFSEADKTICAMLLPHLRRAVDLHSRMDVVESERTLYASAIDRMLVGMAILDETGAIMRTNSAADEILADKDGIRIARGSLDVEYAQENRQFQRLLRQAIMGHIGNAPAVMEAMSITRPSGNAKLGVLIRTIPLSEWSEDNKRRPSCVIFIRDPERKSQASHEVVRKLFDFTPAETQLALQLANGLALEEAAEELGISKNTARAHLRAIFSKTGVTRQATLVRMLLSSVVALG</sequence>
<evidence type="ECO:0000313" key="3">
    <source>
        <dbReference type="Proteomes" id="UP000031843"/>
    </source>
</evidence>
<gene>
    <name evidence="2" type="ORF">RR42_s2350</name>
</gene>
<dbReference type="PROSITE" id="PS50043">
    <property type="entry name" value="HTH_LUXR_2"/>
    <property type="match status" value="1"/>
</dbReference>
<dbReference type="PRINTS" id="PR00038">
    <property type="entry name" value="HTHLUXR"/>
</dbReference>
<evidence type="ECO:0000259" key="1">
    <source>
        <dbReference type="PROSITE" id="PS50043"/>
    </source>
</evidence>
<proteinExistence type="predicted"/>
<dbReference type="InterPro" id="IPR036388">
    <property type="entry name" value="WH-like_DNA-bd_sf"/>
</dbReference>
<accession>A0A0C4YE04</accession>
<feature type="domain" description="HTH luxR-type" evidence="1">
    <location>
        <begin position="326"/>
        <end position="391"/>
    </location>
</feature>
<dbReference type="OrthoDB" id="5497412at2"/>
<dbReference type="Gene3D" id="1.10.10.10">
    <property type="entry name" value="Winged helix-like DNA-binding domain superfamily/Winged helix DNA-binding domain"/>
    <property type="match status" value="1"/>
</dbReference>
<dbReference type="Pfam" id="PF00196">
    <property type="entry name" value="GerE"/>
    <property type="match status" value="1"/>
</dbReference>
<dbReference type="AlphaFoldDB" id="A0A0C4YE04"/>
<evidence type="ECO:0000313" key="2">
    <source>
        <dbReference type="EMBL" id="AJG23932.1"/>
    </source>
</evidence>
<dbReference type="SMART" id="SM00421">
    <property type="entry name" value="HTH_LUXR"/>
    <property type="match status" value="1"/>
</dbReference>
<organism evidence="2 3">
    <name type="scientific">Cupriavidus basilensis</name>
    <dbReference type="NCBI Taxonomy" id="68895"/>
    <lineage>
        <taxon>Bacteria</taxon>
        <taxon>Pseudomonadati</taxon>
        <taxon>Pseudomonadota</taxon>
        <taxon>Betaproteobacteria</taxon>
        <taxon>Burkholderiales</taxon>
        <taxon>Burkholderiaceae</taxon>
        <taxon>Cupriavidus</taxon>
    </lineage>
</organism>
<reference evidence="2 3" key="1">
    <citation type="journal article" date="2015" name="Genome Announc.">
        <title>Complete Genome Sequence of Cupriavidus basilensis 4G11, Isolated from the Oak Ridge Field Research Center Site.</title>
        <authorList>
            <person name="Ray J."/>
            <person name="Waters R.J."/>
            <person name="Skerker J.M."/>
            <person name="Kuehl J.V."/>
            <person name="Price M.N."/>
            <person name="Huang J."/>
            <person name="Chakraborty R."/>
            <person name="Arkin A.P."/>
            <person name="Deutschbauer A."/>
        </authorList>
    </citation>
    <scope>NUCLEOTIDE SEQUENCE [LARGE SCALE GENOMIC DNA]</scope>
    <source>
        <strain evidence="2">4G11</strain>
    </source>
</reference>
<dbReference type="GO" id="GO:0003677">
    <property type="term" value="F:DNA binding"/>
    <property type="evidence" value="ECO:0007669"/>
    <property type="project" value="InterPro"/>
</dbReference>
<keyword evidence="3" id="KW-1185">Reference proteome</keyword>
<dbReference type="GO" id="GO:0006355">
    <property type="term" value="P:regulation of DNA-templated transcription"/>
    <property type="evidence" value="ECO:0007669"/>
    <property type="project" value="InterPro"/>
</dbReference>
<dbReference type="STRING" id="68895.RR42_s2350"/>
<name>A0A0C4YE04_9BURK</name>
<dbReference type="InterPro" id="IPR000792">
    <property type="entry name" value="Tscrpt_reg_LuxR_C"/>
</dbReference>
<dbReference type="SUPFAM" id="SSF46894">
    <property type="entry name" value="C-terminal effector domain of the bipartite response regulators"/>
    <property type="match status" value="1"/>
</dbReference>